<reference evidence="1 2" key="1">
    <citation type="submission" date="2023-07" db="EMBL/GenBank/DDBJ databases">
        <title>Functional and genomic diversity of the sorghum phyllosphere microbiome.</title>
        <authorList>
            <person name="Shade A."/>
        </authorList>
    </citation>
    <scope>NUCLEOTIDE SEQUENCE [LARGE SCALE GENOMIC DNA]</scope>
    <source>
        <strain evidence="1 2">SORGH_AS_1207</strain>
    </source>
</reference>
<evidence type="ECO:0000313" key="1">
    <source>
        <dbReference type="EMBL" id="MDQ1121600.1"/>
    </source>
</evidence>
<accession>A0ABU0TPJ6</accession>
<comment type="caution">
    <text evidence="1">The sequence shown here is derived from an EMBL/GenBank/DDBJ whole genome shotgun (WGS) entry which is preliminary data.</text>
</comment>
<keyword evidence="2" id="KW-1185">Reference proteome</keyword>
<proteinExistence type="predicted"/>
<evidence type="ECO:0000313" key="2">
    <source>
        <dbReference type="Proteomes" id="UP001226691"/>
    </source>
</evidence>
<sequence length="81" mass="9367">MWEMFTQPFAAPRYDEVEAASQELGELPDRAELERQIRYLQEDQNDPDSALLTAVFEERLASLQQMHARVLALEAKIPADY</sequence>
<dbReference type="EMBL" id="JAUTBF010000001">
    <property type="protein sequence ID" value="MDQ1121600.1"/>
    <property type="molecule type" value="Genomic_DNA"/>
</dbReference>
<protein>
    <submittedName>
        <fullName evidence="1">Uncharacterized protein</fullName>
    </submittedName>
</protein>
<dbReference type="Proteomes" id="UP001226691">
    <property type="component" value="Unassembled WGS sequence"/>
</dbReference>
<organism evidence="1 2">
    <name type="scientific">Microbacterium trichothecenolyticum</name>
    <name type="common">Aureobacterium trichothecenolyticum</name>
    <dbReference type="NCBI Taxonomy" id="69370"/>
    <lineage>
        <taxon>Bacteria</taxon>
        <taxon>Bacillati</taxon>
        <taxon>Actinomycetota</taxon>
        <taxon>Actinomycetes</taxon>
        <taxon>Micrococcales</taxon>
        <taxon>Microbacteriaceae</taxon>
        <taxon>Microbacterium</taxon>
    </lineage>
</organism>
<gene>
    <name evidence="1" type="ORF">QE412_000173</name>
</gene>
<name>A0ABU0TPJ6_MICTR</name>